<keyword evidence="2" id="KW-0175">Coiled coil</keyword>
<dbReference type="PANTHER" id="PTHR12558">
    <property type="entry name" value="CELL DIVISION CYCLE 16,23,27"/>
    <property type="match status" value="1"/>
</dbReference>
<dbReference type="Pfam" id="PF12895">
    <property type="entry name" value="ANAPC3"/>
    <property type="match status" value="1"/>
</dbReference>
<evidence type="ECO:0000256" key="1">
    <source>
        <dbReference type="PROSITE-ProRule" id="PRU00339"/>
    </source>
</evidence>
<accession>A0AAE3Y7Z9</accession>
<evidence type="ECO:0000313" key="4">
    <source>
        <dbReference type="Proteomes" id="UP001184861"/>
    </source>
</evidence>
<dbReference type="InterPro" id="IPR019734">
    <property type="entry name" value="TPR_rpt"/>
</dbReference>
<dbReference type="Proteomes" id="UP001184861">
    <property type="component" value="Unassembled WGS sequence"/>
</dbReference>
<organism evidence="3 4">
    <name type="scientific">Chryseobacterium rhizosphaerae</name>
    <dbReference type="NCBI Taxonomy" id="395937"/>
    <lineage>
        <taxon>Bacteria</taxon>
        <taxon>Pseudomonadati</taxon>
        <taxon>Bacteroidota</taxon>
        <taxon>Flavobacteriia</taxon>
        <taxon>Flavobacteriales</taxon>
        <taxon>Weeksellaceae</taxon>
        <taxon>Chryseobacterium group</taxon>
        <taxon>Chryseobacterium</taxon>
    </lineage>
</organism>
<gene>
    <name evidence="3" type="ORF">J2787_000969</name>
</gene>
<dbReference type="Pfam" id="PF14559">
    <property type="entry name" value="TPR_19"/>
    <property type="match status" value="1"/>
</dbReference>
<dbReference type="SUPFAM" id="SSF81901">
    <property type="entry name" value="HCP-like"/>
    <property type="match status" value="1"/>
</dbReference>
<dbReference type="RefSeq" id="WP_309945050.1">
    <property type="nucleotide sequence ID" value="NZ_JAVDQY010000001.1"/>
</dbReference>
<dbReference type="PANTHER" id="PTHR12558:SF13">
    <property type="entry name" value="CELL DIVISION CYCLE PROTEIN 27 HOMOLOG"/>
    <property type="match status" value="1"/>
</dbReference>
<feature type="repeat" description="TPR" evidence="1">
    <location>
        <begin position="56"/>
        <end position="89"/>
    </location>
</feature>
<reference evidence="3" key="1">
    <citation type="submission" date="2023-07" db="EMBL/GenBank/DDBJ databases">
        <title>Sorghum-associated microbial communities from plants grown in Nebraska, USA.</title>
        <authorList>
            <person name="Schachtman D."/>
        </authorList>
    </citation>
    <scope>NUCLEOTIDE SEQUENCE</scope>
    <source>
        <strain evidence="3">DS2360</strain>
    </source>
</reference>
<dbReference type="SMART" id="SM00028">
    <property type="entry name" value="TPR"/>
    <property type="match status" value="6"/>
</dbReference>
<dbReference type="AlphaFoldDB" id="A0AAE3Y7Z9"/>
<sequence>MKIRFLLLIILYHSIHLTAQTAKIDTEKLLEYYETQRYGDAAQYLQSIYPEDSRDSKALTQIGYCHMMAGKLPEAEKSYLKANSIQPDHLPILFSLAHINSKRGNIANAKSYLQQIIHLDSLNFSAYKQLAAYEDAPEARLSLLKKANTLNTKDPDVAYDLATAYKDLKQYQQAYNVLETAIASDTENFTLQQAQLPLSNQLGKYREVIEVGEKLVKNHTDANVMNEMGQAYFHLQEYRKCITVYQALEELGMQNEGTLYYIALSYRELKDYDKAAIYAQKTIDEAISEHTSLYYSTLAGIYEAKNQFNEALTAYKRGLTFKANYGIYYRLGLLYDLSLKQPKNAIVYYHLYLKNKPEQEKEKEQITYAKTRIAVLTGVK</sequence>
<dbReference type="Gene3D" id="1.25.40.10">
    <property type="entry name" value="Tetratricopeptide repeat domain"/>
    <property type="match status" value="3"/>
</dbReference>
<protein>
    <submittedName>
        <fullName evidence="3">Tetratricopeptide (TPR) repeat protein</fullName>
    </submittedName>
</protein>
<dbReference type="InterPro" id="IPR011990">
    <property type="entry name" value="TPR-like_helical_dom_sf"/>
</dbReference>
<feature type="coiled-coil region" evidence="2">
    <location>
        <begin position="161"/>
        <end position="188"/>
    </location>
</feature>
<proteinExistence type="predicted"/>
<keyword evidence="1" id="KW-0802">TPR repeat</keyword>
<evidence type="ECO:0000313" key="3">
    <source>
        <dbReference type="EMBL" id="MDR6525599.1"/>
    </source>
</evidence>
<dbReference type="Pfam" id="PF13432">
    <property type="entry name" value="TPR_16"/>
    <property type="match status" value="1"/>
</dbReference>
<feature type="repeat" description="TPR" evidence="1">
    <location>
        <begin position="155"/>
        <end position="188"/>
    </location>
</feature>
<comment type="caution">
    <text evidence="3">The sequence shown here is derived from an EMBL/GenBank/DDBJ whole genome shotgun (WGS) entry which is preliminary data.</text>
</comment>
<dbReference type="SUPFAM" id="SSF48452">
    <property type="entry name" value="TPR-like"/>
    <property type="match status" value="1"/>
</dbReference>
<name>A0AAE3Y7Z9_9FLAO</name>
<dbReference type="Pfam" id="PF13181">
    <property type="entry name" value="TPR_8"/>
    <property type="match status" value="2"/>
</dbReference>
<evidence type="ECO:0000256" key="2">
    <source>
        <dbReference type="SAM" id="Coils"/>
    </source>
</evidence>
<dbReference type="PROSITE" id="PS50005">
    <property type="entry name" value="TPR"/>
    <property type="match status" value="2"/>
</dbReference>
<dbReference type="EMBL" id="JAVDQY010000001">
    <property type="protein sequence ID" value="MDR6525599.1"/>
    <property type="molecule type" value="Genomic_DNA"/>
</dbReference>